<feature type="transmembrane region" description="Helical" evidence="1">
    <location>
        <begin position="39"/>
        <end position="61"/>
    </location>
</feature>
<reference evidence="2" key="1">
    <citation type="submission" date="2018-11" db="EMBL/GenBank/DDBJ databases">
        <authorList>
            <consortium name="Pathogen Informatics"/>
        </authorList>
    </citation>
    <scope>NUCLEOTIDE SEQUENCE</scope>
</reference>
<sequence>MRSGEAERLIGRDERAIESASWSDGVSTVLSLRRLRDRFAVVCTGIFFRLLAFCLLEAWPFHVTGRLSSHQPRTGRVGPLADTQADGHSGSTTHVSSLWHSPVIVPLPVAPSHRPAAPHLAWRRMGLFYFLPRGP</sequence>
<name>A0A448WGP3_9PLAT</name>
<evidence type="ECO:0000256" key="1">
    <source>
        <dbReference type="SAM" id="Phobius"/>
    </source>
</evidence>
<keyword evidence="3" id="KW-1185">Reference proteome</keyword>
<accession>A0A448WGP3</accession>
<dbReference type="Proteomes" id="UP000784294">
    <property type="component" value="Unassembled WGS sequence"/>
</dbReference>
<dbReference type="EMBL" id="CAAALY010011392">
    <property type="protein sequence ID" value="VEL11296.1"/>
    <property type="molecule type" value="Genomic_DNA"/>
</dbReference>
<dbReference type="AlphaFoldDB" id="A0A448WGP3"/>
<evidence type="ECO:0000313" key="3">
    <source>
        <dbReference type="Proteomes" id="UP000784294"/>
    </source>
</evidence>
<organism evidence="2 3">
    <name type="scientific">Protopolystoma xenopodis</name>
    <dbReference type="NCBI Taxonomy" id="117903"/>
    <lineage>
        <taxon>Eukaryota</taxon>
        <taxon>Metazoa</taxon>
        <taxon>Spiralia</taxon>
        <taxon>Lophotrochozoa</taxon>
        <taxon>Platyhelminthes</taxon>
        <taxon>Monogenea</taxon>
        <taxon>Polyopisthocotylea</taxon>
        <taxon>Polystomatidea</taxon>
        <taxon>Polystomatidae</taxon>
        <taxon>Protopolystoma</taxon>
    </lineage>
</organism>
<gene>
    <name evidence="2" type="ORF">PXEA_LOCUS4736</name>
</gene>
<keyword evidence="1" id="KW-1133">Transmembrane helix</keyword>
<keyword evidence="1" id="KW-0472">Membrane</keyword>
<proteinExistence type="predicted"/>
<keyword evidence="1" id="KW-0812">Transmembrane</keyword>
<evidence type="ECO:0000313" key="2">
    <source>
        <dbReference type="EMBL" id="VEL11296.1"/>
    </source>
</evidence>
<comment type="caution">
    <text evidence="2">The sequence shown here is derived from an EMBL/GenBank/DDBJ whole genome shotgun (WGS) entry which is preliminary data.</text>
</comment>
<protein>
    <submittedName>
        <fullName evidence="2">Uncharacterized protein</fullName>
    </submittedName>
</protein>